<name>A0A562I895_MICOL</name>
<organism evidence="1 2">
    <name type="scientific">Micromonospora olivasterospora</name>
    <dbReference type="NCBI Taxonomy" id="1880"/>
    <lineage>
        <taxon>Bacteria</taxon>
        <taxon>Bacillati</taxon>
        <taxon>Actinomycetota</taxon>
        <taxon>Actinomycetes</taxon>
        <taxon>Micromonosporales</taxon>
        <taxon>Micromonosporaceae</taxon>
        <taxon>Micromonospora</taxon>
    </lineage>
</organism>
<proteinExistence type="predicted"/>
<dbReference type="EMBL" id="VLKE01000001">
    <property type="protein sequence ID" value="TWH67221.1"/>
    <property type="molecule type" value="Genomic_DNA"/>
</dbReference>
<protein>
    <submittedName>
        <fullName evidence="1">Transposase</fullName>
    </submittedName>
</protein>
<gene>
    <name evidence="1" type="ORF">JD77_02193</name>
</gene>
<keyword evidence="2" id="KW-1185">Reference proteome</keyword>
<reference evidence="1 2" key="1">
    <citation type="submission" date="2019-07" db="EMBL/GenBank/DDBJ databases">
        <title>R&amp;d 2014.</title>
        <authorList>
            <person name="Klenk H.-P."/>
        </authorList>
    </citation>
    <scope>NUCLEOTIDE SEQUENCE [LARGE SCALE GENOMIC DNA]</scope>
    <source>
        <strain evidence="1 2">DSM 43868</strain>
    </source>
</reference>
<accession>A0A562I895</accession>
<comment type="caution">
    <text evidence="1">The sequence shown here is derived from an EMBL/GenBank/DDBJ whole genome shotgun (WGS) entry which is preliminary data.</text>
</comment>
<dbReference type="AlphaFoldDB" id="A0A562I895"/>
<dbReference type="Proteomes" id="UP000319825">
    <property type="component" value="Unassembled WGS sequence"/>
</dbReference>
<sequence>MLSKFRARLVEHGLEEQVFIRMLAVLADKGLVSAGGKQRTDSTHVISAVRDLNRLELAGESVPQPIWEERTCRLDRSCLSCGGTSEQ</sequence>
<evidence type="ECO:0000313" key="1">
    <source>
        <dbReference type="EMBL" id="TWH67221.1"/>
    </source>
</evidence>
<evidence type="ECO:0000313" key="2">
    <source>
        <dbReference type="Proteomes" id="UP000319825"/>
    </source>
</evidence>